<accession>A0A031FWQ0</accession>
<dbReference type="PROSITE" id="PS50887">
    <property type="entry name" value="GGDEF"/>
    <property type="match status" value="1"/>
</dbReference>
<dbReference type="InterPro" id="IPR043128">
    <property type="entry name" value="Rev_trsase/Diguanyl_cyclase"/>
</dbReference>
<dbReference type="InterPro" id="IPR000160">
    <property type="entry name" value="GGDEF_dom"/>
</dbReference>
<reference evidence="3 4" key="1">
    <citation type="submission" date="2014-03" db="EMBL/GenBank/DDBJ databases">
        <title>Draft Genome Sequences of 13 Willow Endophytes.</title>
        <authorList>
            <person name="Gan H.Y."/>
            <person name="Gan H.M."/>
            <person name="Savka M.A."/>
            <person name="Hudson A.O."/>
        </authorList>
    </citation>
    <scope>NUCLEOTIDE SEQUENCE [LARGE SCALE GENOMIC DNA]</scope>
    <source>
        <strain evidence="3 4">RIT293</strain>
    </source>
</reference>
<keyword evidence="1" id="KW-1133">Transmembrane helix</keyword>
<feature type="transmembrane region" description="Helical" evidence="1">
    <location>
        <begin position="147"/>
        <end position="171"/>
    </location>
</feature>
<protein>
    <submittedName>
        <fullName evidence="3">GGDEF domain containing protein</fullName>
    </submittedName>
</protein>
<comment type="caution">
    <text evidence="3">The sequence shown here is derived from an EMBL/GenBank/DDBJ whole genome shotgun (WGS) entry which is preliminary data.</text>
</comment>
<keyword evidence="1" id="KW-0472">Membrane</keyword>
<dbReference type="Gene3D" id="3.30.70.270">
    <property type="match status" value="1"/>
</dbReference>
<sequence>MTHIDVTIVLVALATTCTIMIIGLGFLPFPGRAASIWSSGFALAMLSCYLLVAADQIGSEALRGAAHGPILCAAGFAWVGLRARRGTEPIMLVPTIVVFSVATIVLGLTADTPAYGPVFRLVFLVAAVASGLTAWELLRLRTSEREMALPLLVVSFGFVGLAVVVAIDGVARLASGTLGQAESDMRDLYDINELVALLYLVCALVTLLYLVRRGAQKPEQQHTVDFFSIARDRLVRAHAAGDRWWSLIDVRLDDPTELLEASSGRAFQRITARFENDIREVMPPEADIHRVSPTQVLVLLPRPDTAVRGYLSRLLERIGTLTDQPAVPIRLSASIGVAAAPLAEYDLDRLCEAAADAAQHAQVSGGDRWERAVFAP</sequence>
<keyword evidence="4" id="KW-1185">Reference proteome</keyword>
<proteinExistence type="predicted"/>
<evidence type="ECO:0000256" key="1">
    <source>
        <dbReference type="SAM" id="Phobius"/>
    </source>
</evidence>
<gene>
    <name evidence="3" type="ORF">BW34_00877</name>
</gene>
<feature type="transmembrane region" description="Helical" evidence="1">
    <location>
        <begin position="34"/>
        <end position="52"/>
    </location>
</feature>
<name>A0A031FWQ0_9MICO</name>
<evidence type="ECO:0000259" key="2">
    <source>
        <dbReference type="PROSITE" id="PS50887"/>
    </source>
</evidence>
<feature type="transmembrane region" description="Helical" evidence="1">
    <location>
        <begin position="6"/>
        <end position="27"/>
    </location>
</feature>
<dbReference type="RefSeq" id="WP_036309892.1">
    <property type="nucleotide sequence ID" value="NZ_JFYO01000003.1"/>
</dbReference>
<evidence type="ECO:0000313" key="3">
    <source>
        <dbReference type="EMBL" id="EZP29028.1"/>
    </source>
</evidence>
<dbReference type="SUPFAM" id="SSF55073">
    <property type="entry name" value="Nucleotide cyclase"/>
    <property type="match status" value="1"/>
</dbReference>
<dbReference type="OrthoDB" id="5082312at2"/>
<evidence type="ECO:0000313" key="4">
    <source>
        <dbReference type="Proteomes" id="UP000024001"/>
    </source>
</evidence>
<organism evidence="3 4">
    <name type="scientific">Microbacterium oleivorans</name>
    <dbReference type="NCBI Taxonomy" id="273677"/>
    <lineage>
        <taxon>Bacteria</taxon>
        <taxon>Bacillati</taxon>
        <taxon>Actinomycetota</taxon>
        <taxon>Actinomycetes</taxon>
        <taxon>Micrococcales</taxon>
        <taxon>Microbacteriaceae</taxon>
        <taxon>Microbacterium</taxon>
    </lineage>
</organism>
<dbReference type="PATRIC" id="fig|273677.3.peg.862"/>
<dbReference type="AlphaFoldDB" id="A0A031FWQ0"/>
<dbReference type="EMBL" id="JFYO01000003">
    <property type="protein sequence ID" value="EZP29028.1"/>
    <property type="molecule type" value="Genomic_DNA"/>
</dbReference>
<dbReference type="InterPro" id="IPR029787">
    <property type="entry name" value="Nucleotide_cyclase"/>
</dbReference>
<feature type="transmembrane region" description="Helical" evidence="1">
    <location>
        <begin position="114"/>
        <end position="135"/>
    </location>
</feature>
<feature type="transmembrane region" description="Helical" evidence="1">
    <location>
        <begin position="90"/>
        <end position="108"/>
    </location>
</feature>
<dbReference type="Proteomes" id="UP000024001">
    <property type="component" value="Unassembled WGS sequence"/>
</dbReference>
<feature type="transmembrane region" description="Helical" evidence="1">
    <location>
        <begin position="191"/>
        <end position="211"/>
    </location>
</feature>
<keyword evidence="1" id="KW-0812">Transmembrane</keyword>
<feature type="domain" description="GGDEF" evidence="2">
    <location>
        <begin position="243"/>
        <end position="374"/>
    </location>
</feature>